<dbReference type="STRING" id="131310.A0A0N4ZMQ9"/>
<name>A0A0N4ZMQ9_PARTI</name>
<protein>
    <submittedName>
        <fullName evidence="4">Charged multivesicular body protein 3</fullName>
    </submittedName>
</protein>
<keyword evidence="3" id="KW-1185">Reference proteome</keyword>
<dbReference type="Gene3D" id="6.10.140.1230">
    <property type="match status" value="1"/>
</dbReference>
<dbReference type="Pfam" id="PF03357">
    <property type="entry name" value="Snf7"/>
    <property type="match status" value="1"/>
</dbReference>
<evidence type="ECO:0000313" key="3">
    <source>
        <dbReference type="Proteomes" id="UP000038045"/>
    </source>
</evidence>
<dbReference type="InterPro" id="IPR005024">
    <property type="entry name" value="Snf7_fam"/>
</dbReference>
<sequence length="209" mass="23627">MGLFSLSKKPDPREQVKELQRKMRVEMRGLDRQIHQIEREEEKVKREIKEAAKKGDKDVCKILAKGIVRSRKAVSRIYASKAQINGIIMSMSHQLSSMRMAGSIKASTEVMQQMSNLVKVPEIAATMREMSKEMTKVGIIDEMIDDTMQSMDPEDIEELADIEVENTLWEITKGELGKAPVAQTGELGDGMAEYRKEADKMLNNLALNN</sequence>
<dbReference type="Proteomes" id="UP000038045">
    <property type="component" value="Unplaced"/>
</dbReference>
<dbReference type="AlphaFoldDB" id="A0A0N4ZMQ9"/>
<organism evidence="3 4">
    <name type="scientific">Parastrongyloides trichosuri</name>
    <name type="common">Possum-specific nematode worm</name>
    <dbReference type="NCBI Taxonomy" id="131310"/>
    <lineage>
        <taxon>Eukaryota</taxon>
        <taxon>Metazoa</taxon>
        <taxon>Ecdysozoa</taxon>
        <taxon>Nematoda</taxon>
        <taxon>Chromadorea</taxon>
        <taxon>Rhabditida</taxon>
        <taxon>Tylenchina</taxon>
        <taxon>Panagrolaimomorpha</taxon>
        <taxon>Strongyloidoidea</taxon>
        <taxon>Strongyloididae</taxon>
        <taxon>Parastrongyloides</taxon>
    </lineage>
</organism>
<proteinExistence type="inferred from homology"/>
<evidence type="ECO:0000256" key="1">
    <source>
        <dbReference type="ARBA" id="ARBA00006190"/>
    </source>
</evidence>
<reference evidence="4" key="1">
    <citation type="submission" date="2017-02" db="UniProtKB">
        <authorList>
            <consortium name="WormBaseParasite"/>
        </authorList>
    </citation>
    <scope>IDENTIFICATION</scope>
</reference>
<evidence type="ECO:0000313" key="4">
    <source>
        <dbReference type="WBParaSite" id="PTRK_0000982600.1"/>
    </source>
</evidence>
<feature type="coiled-coil region" evidence="2">
    <location>
        <begin position="20"/>
        <end position="57"/>
    </location>
</feature>
<dbReference type="PANTHER" id="PTHR10476">
    <property type="entry name" value="CHARGED MULTIVESICULAR BODY PROTEIN"/>
    <property type="match status" value="1"/>
</dbReference>
<dbReference type="GO" id="GO:0007034">
    <property type="term" value="P:vacuolar transport"/>
    <property type="evidence" value="ECO:0007669"/>
    <property type="project" value="InterPro"/>
</dbReference>
<dbReference type="WBParaSite" id="PTRK_0000982600.1">
    <property type="protein sequence ID" value="PTRK_0000982600.1"/>
    <property type="gene ID" value="PTRK_0000982600"/>
</dbReference>
<evidence type="ECO:0000256" key="2">
    <source>
        <dbReference type="SAM" id="Coils"/>
    </source>
</evidence>
<keyword evidence="2" id="KW-0175">Coiled coil</keyword>
<comment type="similarity">
    <text evidence="1">Belongs to the SNF7 family.</text>
</comment>
<accession>A0A0N4ZMQ9</accession>